<gene>
    <name evidence="1" type="ORF">MetexDRAFT_1518</name>
</gene>
<evidence type="ECO:0000313" key="1">
    <source>
        <dbReference type="EMBL" id="EHP93599.1"/>
    </source>
</evidence>
<dbReference type="AlphaFoldDB" id="H1KFV6"/>
<evidence type="ECO:0000313" key="2">
    <source>
        <dbReference type="Proteomes" id="UP000004382"/>
    </source>
</evidence>
<dbReference type="Proteomes" id="UP000004382">
    <property type="component" value="Unassembled WGS sequence"/>
</dbReference>
<comment type="caution">
    <text evidence="1">The sequence shown here is derived from an EMBL/GenBank/DDBJ whole genome shotgun (WGS) entry which is preliminary data.</text>
</comment>
<dbReference type="PANTHER" id="PTHR30007:SF0">
    <property type="entry name" value="TRANSPOSASE"/>
    <property type="match status" value="1"/>
</dbReference>
<name>H1KFV6_METEX</name>
<accession>H1KFV6</accession>
<dbReference type="EMBL" id="AGJK01000027">
    <property type="protein sequence ID" value="EHP93599.1"/>
    <property type="molecule type" value="Genomic_DNA"/>
</dbReference>
<proteinExistence type="predicted"/>
<dbReference type="PATRIC" id="fig|882800.3.peg.1490"/>
<organism evidence="1 2">
    <name type="scientific">Methylorubrum extorquens DSM 13060</name>
    <dbReference type="NCBI Taxonomy" id="882800"/>
    <lineage>
        <taxon>Bacteria</taxon>
        <taxon>Pseudomonadati</taxon>
        <taxon>Pseudomonadota</taxon>
        <taxon>Alphaproteobacteria</taxon>
        <taxon>Hyphomicrobiales</taxon>
        <taxon>Methylobacteriaceae</taxon>
        <taxon>Methylorubrum</taxon>
    </lineage>
</organism>
<reference evidence="1 2" key="1">
    <citation type="submission" date="2011-09" db="EMBL/GenBank/DDBJ databases">
        <title>The draft genome of Methylobacterium extorquens DSM 13060.</title>
        <authorList>
            <consortium name="US DOE Joint Genome Institute (JGI-PGF)"/>
            <person name="Lucas S."/>
            <person name="Han J."/>
            <person name="Lapidus A."/>
            <person name="Cheng J.-F."/>
            <person name="Goodwin L."/>
            <person name="Pitluck S."/>
            <person name="Peters L."/>
            <person name="Land M.L."/>
            <person name="Hauser L."/>
            <person name="Koskimaki J."/>
            <person name="Halonen O."/>
            <person name="Pirttila A."/>
            <person name="Frank C."/>
            <person name="Woyke T.J."/>
        </authorList>
    </citation>
    <scope>NUCLEOTIDE SEQUENCE [LARGE SCALE GENOMIC DNA]</scope>
    <source>
        <strain evidence="1 2">DSM 13060</strain>
    </source>
</reference>
<dbReference type="PANTHER" id="PTHR30007">
    <property type="entry name" value="PHP DOMAIN PROTEIN"/>
    <property type="match status" value="1"/>
</dbReference>
<protein>
    <submittedName>
        <fullName evidence="1">Transposase IS4 family protein</fullName>
    </submittedName>
</protein>
<sequence>MLPPRRWIVERSFAWASRFRRLVEDEERSSSARADLHLVAFVCLMLRTAALLAAGL</sequence>